<sequence length="321" mass="35931">LTSSCHGALHLVLKAIGVEKGDEVIVPDITWASGTVFPVCWVGAKPIFVDVKQDTWCIDPSLIEAKITSKTKAIIAVHLYGNMADMDELRTIANRHNLILIEDAAEAIGSAYKGMKAGTIGDFGVFSFHGTKTVTTGEGGVIITNSDKYTETLSTLENQGRKPGSRLFWCEEIGLKYKMSNIQAALGLAQFERVEELVQKKRWIFEAYKNQLSDLPDKTMNHEDIHVTNGFWQPTIVFGDSWAFDEGRRNQLVDDMIAEKVQIRPFFYPVSSMPPFESNANDENEISYSIYKTGINLPSYHELESEDISYIVQKLKNHLSS</sequence>
<reference evidence="5" key="1">
    <citation type="journal article" date="2011" name="Proc. Natl. Acad. Sci. U.S.A.">
        <title>Genomic insights into the physiology and ecology of the marine filamentous cyanobacterium Lyngbya majuscula.</title>
        <authorList>
            <person name="Jones A.C."/>
            <person name="Monroe E.A."/>
            <person name="Podell S."/>
            <person name="Hess W.R."/>
            <person name="Klages S."/>
            <person name="Esquenazi E."/>
            <person name="Niessen S."/>
            <person name="Hoover H."/>
            <person name="Rothmann M."/>
            <person name="Lasken R.S."/>
            <person name="Yates J.R.III."/>
            <person name="Reinhardt R."/>
            <person name="Kube M."/>
            <person name="Burkart M.D."/>
            <person name="Allen E.E."/>
            <person name="Dorrestein P.C."/>
            <person name="Gerwick W.H."/>
            <person name="Gerwick L."/>
        </authorList>
    </citation>
    <scope>NUCLEOTIDE SEQUENCE [LARGE SCALE GENOMIC DNA]</scope>
    <source>
        <strain evidence="5">3L</strain>
    </source>
</reference>
<feature type="non-terminal residue" evidence="4">
    <location>
        <position position="1"/>
    </location>
</feature>
<keyword evidence="2 3" id="KW-0663">Pyridoxal phosphate</keyword>
<dbReference type="GO" id="GO:0030170">
    <property type="term" value="F:pyridoxal phosphate binding"/>
    <property type="evidence" value="ECO:0007669"/>
    <property type="project" value="TreeGrafter"/>
</dbReference>
<dbReference type="PIRSF" id="PIRSF000390">
    <property type="entry name" value="PLP_StrS"/>
    <property type="match status" value="1"/>
</dbReference>
<keyword evidence="5" id="KW-1185">Reference proteome</keyword>
<dbReference type="SUPFAM" id="SSF53383">
    <property type="entry name" value="PLP-dependent transferases"/>
    <property type="match status" value="1"/>
</dbReference>
<dbReference type="eggNOG" id="COG0399">
    <property type="taxonomic scope" value="Bacteria"/>
</dbReference>
<dbReference type="Proteomes" id="UP000003959">
    <property type="component" value="Unassembled WGS sequence"/>
</dbReference>
<feature type="modified residue" description="N6-(pyridoxal phosphate)lysine" evidence="2">
    <location>
        <position position="132"/>
    </location>
</feature>
<evidence type="ECO:0000256" key="1">
    <source>
        <dbReference type="PIRSR" id="PIRSR000390-1"/>
    </source>
</evidence>
<dbReference type="GO" id="GO:0008483">
    <property type="term" value="F:transaminase activity"/>
    <property type="evidence" value="ECO:0007669"/>
    <property type="project" value="TreeGrafter"/>
</dbReference>
<dbReference type="InterPro" id="IPR015421">
    <property type="entry name" value="PyrdxlP-dep_Trfase_major"/>
</dbReference>
<evidence type="ECO:0000256" key="3">
    <source>
        <dbReference type="RuleBase" id="RU004508"/>
    </source>
</evidence>
<feature type="active site" description="Proton acceptor" evidence="1">
    <location>
        <position position="132"/>
    </location>
</feature>
<dbReference type="PANTHER" id="PTHR30244">
    <property type="entry name" value="TRANSAMINASE"/>
    <property type="match status" value="1"/>
</dbReference>
<dbReference type="GO" id="GO:0000271">
    <property type="term" value="P:polysaccharide biosynthetic process"/>
    <property type="evidence" value="ECO:0007669"/>
    <property type="project" value="TreeGrafter"/>
</dbReference>
<dbReference type="InterPro" id="IPR015424">
    <property type="entry name" value="PyrdxlP-dep_Trfase"/>
</dbReference>
<dbReference type="Pfam" id="PF01041">
    <property type="entry name" value="DegT_DnrJ_EryC1"/>
    <property type="match status" value="1"/>
</dbReference>
<dbReference type="OrthoDB" id="9810913at2"/>
<comment type="similarity">
    <text evidence="3">Belongs to the DegT/DnrJ/EryC1 family.</text>
</comment>
<dbReference type="Gene3D" id="3.40.640.10">
    <property type="entry name" value="Type I PLP-dependent aspartate aminotransferase-like (Major domain)"/>
    <property type="match status" value="1"/>
</dbReference>
<evidence type="ECO:0000313" key="5">
    <source>
        <dbReference type="Proteomes" id="UP000003959"/>
    </source>
</evidence>
<gene>
    <name evidence="4" type="ORF">LYNGBM3L_41780</name>
</gene>
<dbReference type="AlphaFoldDB" id="F4XQB2"/>
<evidence type="ECO:0000313" key="4">
    <source>
        <dbReference type="EMBL" id="EGJ33226.1"/>
    </source>
</evidence>
<dbReference type="HOGENOM" id="CLU_864695_0_0_3"/>
<evidence type="ECO:0000256" key="2">
    <source>
        <dbReference type="PIRSR" id="PIRSR000390-2"/>
    </source>
</evidence>
<dbReference type="RefSeq" id="WP_008182642.1">
    <property type="nucleotide sequence ID" value="NZ_MKZR01000071.1"/>
</dbReference>
<protein>
    <submittedName>
        <fullName evidence="4">Putative pyridoxal phosphate-dependent, cell-wall biogenesis regulatory protein</fullName>
    </submittedName>
</protein>
<name>F4XQB2_9CYAN</name>
<dbReference type="EMBL" id="GL890856">
    <property type="protein sequence ID" value="EGJ33226.1"/>
    <property type="molecule type" value="Genomic_DNA"/>
</dbReference>
<proteinExistence type="inferred from homology"/>
<dbReference type="InterPro" id="IPR000653">
    <property type="entry name" value="DegT/StrS_aminotransferase"/>
</dbReference>
<dbReference type="PANTHER" id="PTHR30244:SF34">
    <property type="entry name" value="DTDP-4-AMINO-4,6-DIDEOXYGALACTOSE TRANSAMINASE"/>
    <property type="match status" value="1"/>
</dbReference>
<dbReference type="CDD" id="cd00616">
    <property type="entry name" value="AHBA_syn"/>
    <property type="match status" value="1"/>
</dbReference>
<organism evidence="4 5">
    <name type="scientific">Moorena producens 3L</name>
    <dbReference type="NCBI Taxonomy" id="489825"/>
    <lineage>
        <taxon>Bacteria</taxon>
        <taxon>Bacillati</taxon>
        <taxon>Cyanobacteriota</taxon>
        <taxon>Cyanophyceae</taxon>
        <taxon>Coleofasciculales</taxon>
        <taxon>Coleofasciculaceae</taxon>
        <taxon>Moorena</taxon>
    </lineage>
</organism>
<accession>F4XQB2</accession>